<evidence type="ECO:0000313" key="2">
    <source>
        <dbReference type="Proteomes" id="UP000255505"/>
    </source>
</evidence>
<dbReference type="AlphaFoldDB" id="A0A375ICZ7"/>
<name>A0A375ICZ7_9BURK</name>
<accession>A0A375ICZ7</accession>
<protein>
    <submittedName>
        <fullName evidence="1">Uncharacterized protein</fullName>
    </submittedName>
</protein>
<proteinExistence type="predicted"/>
<organism evidence="1 2">
    <name type="scientific">Cupriavidus taiwanensis</name>
    <dbReference type="NCBI Taxonomy" id="164546"/>
    <lineage>
        <taxon>Bacteria</taxon>
        <taxon>Pseudomonadati</taxon>
        <taxon>Pseudomonadota</taxon>
        <taxon>Betaproteobacteria</taxon>
        <taxon>Burkholderiales</taxon>
        <taxon>Burkholderiaceae</taxon>
        <taxon>Cupriavidus</taxon>
    </lineage>
</organism>
<sequence>MQKYTVDKQIAAYAELQQLRNELGENVFAIPIFQSSTAAWPDDFEMELHTVKNQLDAGIRFFQYEAAEIPADILEQIKTRCMSEWPDDHEMKLYTLEKQIEAWKQLNSI</sequence>
<dbReference type="Proteomes" id="UP000255505">
    <property type="component" value="Chromosome I"/>
</dbReference>
<dbReference type="EMBL" id="LT991976">
    <property type="protein sequence ID" value="SPK72663.1"/>
    <property type="molecule type" value="Genomic_DNA"/>
</dbReference>
<reference evidence="1 2" key="1">
    <citation type="submission" date="2018-01" db="EMBL/GenBank/DDBJ databases">
        <authorList>
            <person name="Gaut B.S."/>
            <person name="Morton B.R."/>
            <person name="Clegg M.T."/>
            <person name="Duvall M.R."/>
        </authorList>
    </citation>
    <scope>NUCLEOTIDE SEQUENCE [LARGE SCALE GENOMIC DNA]</scope>
    <source>
        <strain evidence="1">Cupriavidus taiwanensis LMG 19425</strain>
    </source>
</reference>
<evidence type="ECO:0000313" key="1">
    <source>
        <dbReference type="EMBL" id="SPK72663.1"/>
    </source>
</evidence>
<gene>
    <name evidence="1" type="ORF">CT19425_80041</name>
</gene>